<dbReference type="Gene3D" id="3.10.10.10">
    <property type="entry name" value="HIV Type 1 Reverse Transcriptase, subunit A, domain 1"/>
    <property type="match status" value="2"/>
</dbReference>
<protein>
    <submittedName>
        <fullName evidence="3">Putative reverse transcriptase domain-containing protein</fullName>
    </submittedName>
</protein>
<dbReference type="InterPro" id="IPR053134">
    <property type="entry name" value="RNA-dir_DNA_polymerase"/>
</dbReference>
<name>A0A6L2L0N7_TANCI</name>
<feature type="domain" description="CCHC-type" evidence="2">
    <location>
        <begin position="68"/>
        <end position="82"/>
    </location>
</feature>
<keyword evidence="3" id="KW-0808">Transferase</keyword>
<dbReference type="Gene3D" id="3.30.70.270">
    <property type="match status" value="2"/>
</dbReference>
<dbReference type="GO" id="GO:0003964">
    <property type="term" value="F:RNA-directed DNA polymerase activity"/>
    <property type="evidence" value="ECO:0007669"/>
    <property type="project" value="UniProtKB-KW"/>
</dbReference>
<dbReference type="InterPro" id="IPR043502">
    <property type="entry name" value="DNA/RNA_pol_sf"/>
</dbReference>
<dbReference type="InterPro" id="IPR036397">
    <property type="entry name" value="RNaseH_sf"/>
</dbReference>
<comment type="caution">
    <text evidence="3">The sequence shown here is derived from an EMBL/GenBank/DDBJ whole genome shotgun (WGS) entry which is preliminary data.</text>
</comment>
<dbReference type="GO" id="GO:0003676">
    <property type="term" value="F:nucleic acid binding"/>
    <property type="evidence" value="ECO:0007669"/>
    <property type="project" value="InterPro"/>
</dbReference>
<gene>
    <name evidence="3" type="ORF">Tci_027256</name>
</gene>
<accession>A0A6L2L0N7</accession>
<keyword evidence="1" id="KW-0862">Zinc</keyword>
<organism evidence="3">
    <name type="scientific">Tanacetum cinerariifolium</name>
    <name type="common">Dalmatian daisy</name>
    <name type="synonym">Chrysanthemum cinerariifolium</name>
    <dbReference type="NCBI Taxonomy" id="118510"/>
    <lineage>
        <taxon>Eukaryota</taxon>
        <taxon>Viridiplantae</taxon>
        <taxon>Streptophyta</taxon>
        <taxon>Embryophyta</taxon>
        <taxon>Tracheophyta</taxon>
        <taxon>Spermatophyta</taxon>
        <taxon>Magnoliopsida</taxon>
        <taxon>eudicotyledons</taxon>
        <taxon>Gunneridae</taxon>
        <taxon>Pentapetalae</taxon>
        <taxon>asterids</taxon>
        <taxon>campanulids</taxon>
        <taxon>Asterales</taxon>
        <taxon>Asteraceae</taxon>
        <taxon>Asteroideae</taxon>
        <taxon>Anthemideae</taxon>
        <taxon>Anthemidinae</taxon>
        <taxon>Tanacetum</taxon>
    </lineage>
</organism>
<dbReference type="SMART" id="SM00343">
    <property type="entry name" value="ZnF_C2HC"/>
    <property type="match status" value="2"/>
</dbReference>
<dbReference type="SUPFAM" id="SSF56672">
    <property type="entry name" value="DNA/RNA polymerases"/>
    <property type="match status" value="2"/>
</dbReference>
<dbReference type="InterPro" id="IPR043128">
    <property type="entry name" value="Rev_trsase/Diguanyl_cyclase"/>
</dbReference>
<evidence type="ECO:0000256" key="1">
    <source>
        <dbReference type="PROSITE-ProRule" id="PRU00047"/>
    </source>
</evidence>
<dbReference type="EMBL" id="BKCJ010003470">
    <property type="protein sequence ID" value="GEU55278.1"/>
    <property type="molecule type" value="Genomic_DNA"/>
</dbReference>
<dbReference type="Pfam" id="PF00098">
    <property type="entry name" value="zf-CCHC"/>
    <property type="match status" value="1"/>
</dbReference>
<dbReference type="GO" id="GO:0008270">
    <property type="term" value="F:zinc ion binding"/>
    <property type="evidence" value="ECO:0007669"/>
    <property type="project" value="UniProtKB-KW"/>
</dbReference>
<keyword evidence="1" id="KW-0479">Metal-binding</keyword>
<dbReference type="PANTHER" id="PTHR24559">
    <property type="entry name" value="TRANSPOSON TY3-I GAG-POL POLYPROTEIN"/>
    <property type="match status" value="1"/>
</dbReference>
<dbReference type="SUPFAM" id="SSF57756">
    <property type="entry name" value="Retrovirus zinc finger-like domains"/>
    <property type="match status" value="1"/>
</dbReference>
<dbReference type="PANTHER" id="PTHR24559:SF427">
    <property type="entry name" value="RNA-DIRECTED DNA POLYMERASE"/>
    <property type="match status" value="1"/>
</dbReference>
<keyword evidence="3" id="KW-0695">RNA-directed DNA polymerase</keyword>
<proteinExistence type="predicted"/>
<sequence>MIRGNGGNQFRQYAGNLNGYNAVQTVGNQVAQNPRVQNDGIQNQIGNGNLVAVRAEGNAAGHNGNQIRCYNCRGVGHFARDCTVRPRRRDAAYLQTQLLIAQKEEAGIQLQAEEYDLMAAAADLDEIEEVNANCILMANLQQASSSGTQTDSAPVYDSDGSAEIVAQRVVNAIEAIAIYETKIHVTHDSMDLVVRLGARVAKNANNNQTRGRTWQGPTPLGLMGKVGMIGKHLSATGRPSIANQKPIVTCFGYGSQGHFKSERPEESKSCYQRRLNVVELGSCNVIIGMNWLTNYHATIVCDEKLDHIPYGDETLTIQGNRGYHQLRVNEEDIPNTAFKTHYGHYEFQVMPFELTNALAEEHEEHLRLILELLKNEELYAKFSKCEFWIPKVQFLGHVINSQGYHQLRVNEEDIPNTAFKTHYGHYEFQVMPFELTNALAEEHEEHLRLILELLKKEELYAKFSKCEFWIPKVQFLGHVINSQVSLEGLGTCLDMSTTYHPQTNRQSERTIQTLKDMLRACVIDLVNGWNKHLLLVEFSYNNSYHTSIKAIPFKALNGRRHPTHWPRSHVFWTEVRDSQLTGPEIIHETYEKIIQIKSEIQAARDRQKSYVDVRHNPLEFQVGDKVMLKVSSWKGVIRFGKRESCT</sequence>
<dbReference type="PROSITE" id="PS50158">
    <property type="entry name" value="ZF_CCHC"/>
    <property type="match status" value="1"/>
</dbReference>
<dbReference type="InterPro" id="IPR001878">
    <property type="entry name" value="Znf_CCHC"/>
</dbReference>
<dbReference type="AlphaFoldDB" id="A0A6L2L0N7"/>
<dbReference type="Gene3D" id="3.30.420.10">
    <property type="entry name" value="Ribonuclease H-like superfamily/Ribonuclease H"/>
    <property type="match status" value="1"/>
</dbReference>
<dbReference type="CDD" id="cd01647">
    <property type="entry name" value="RT_LTR"/>
    <property type="match status" value="2"/>
</dbReference>
<dbReference type="Gene3D" id="4.10.60.10">
    <property type="entry name" value="Zinc finger, CCHC-type"/>
    <property type="match status" value="1"/>
</dbReference>
<keyword evidence="1" id="KW-0863">Zinc-finger</keyword>
<dbReference type="InterPro" id="IPR036875">
    <property type="entry name" value="Znf_CCHC_sf"/>
</dbReference>
<evidence type="ECO:0000259" key="2">
    <source>
        <dbReference type="PROSITE" id="PS50158"/>
    </source>
</evidence>
<evidence type="ECO:0000313" key="3">
    <source>
        <dbReference type="EMBL" id="GEU55278.1"/>
    </source>
</evidence>
<keyword evidence="3" id="KW-0548">Nucleotidyltransferase</keyword>
<reference evidence="3" key="1">
    <citation type="journal article" date="2019" name="Sci. Rep.">
        <title>Draft genome of Tanacetum cinerariifolium, the natural source of mosquito coil.</title>
        <authorList>
            <person name="Yamashiro T."/>
            <person name="Shiraishi A."/>
            <person name="Satake H."/>
            <person name="Nakayama K."/>
        </authorList>
    </citation>
    <scope>NUCLEOTIDE SEQUENCE</scope>
</reference>